<evidence type="ECO:0000313" key="2">
    <source>
        <dbReference type="Proteomes" id="UP000184404"/>
    </source>
</evidence>
<sequence length="182" mass="21730">MEDYKEKLIESLRDYMRRNYIEMPSIHYSISIEEPPQAHDENELDEIWLKEHSKTQCIRLRLKAFLSRKKIVSFGDKLQEWMDRKGLTGVELYKAVHMDRRLFSKILTEQFYHPSKNTAVLLALAMRLTSSEALEFVQMAGYYLSKEDKRDLIISFCFEEQVYDVMIVDELLHMYDCSPLMQ</sequence>
<dbReference type="InterPro" id="IPR001387">
    <property type="entry name" value="Cro/C1-type_HTH"/>
</dbReference>
<dbReference type="RefSeq" id="WP_072935033.1">
    <property type="nucleotide sequence ID" value="NZ_FQUG01000003.1"/>
</dbReference>
<dbReference type="EMBL" id="FQUG01000003">
    <property type="protein sequence ID" value="SHE66640.1"/>
    <property type="molecule type" value="Genomic_DNA"/>
</dbReference>
<dbReference type="STRING" id="1123243.SAMN02745190_00964"/>
<organism evidence="1 2">
    <name type="scientific">Schwartzia succinivorans DSM 10502</name>
    <dbReference type="NCBI Taxonomy" id="1123243"/>
    <lineage>
        <taxon>Bacteria</taxon>
        <taxon>Bacillati</taxon>
        <taxon>Bacillota</taxon>
        <taxon>Negativicutes</taxon>
        <taxon>Selenomonadales</taxon>
        <taxon>Selenomonadaceae</taxon>
        <taxon>Schwartzia</taxon>
    </lineage>
</organism>
<gene>
    <name evidence="1" type="ORF">SAMN02745190_00964</name>
</gene>
<accession>A0A1M4VCT5</accession>
<dbReference type="SUPFAM" id="SSF47413">
    <property type="entry name" value="lambda repressor-like DNA-binding domains"/>
    <property type="match status" value="1"/>
</dbReference>
<dbReference type="CDD" id="cd00093">
    <property type="entry name" value="HTH_XRE"/>
    <property type="match status" value="1"/>
</dbReference>
<protein>
    <submittedName>
        <fullName evidence="1">Uncharacterized protein</fullName>
    </submittedName>
</protein>
<dbReference type="AlphaFoldDB" id="A0A1M4VCT5"/>
<evidence type="ECO:0000313" key="1">
    <source>
        <dbReference type="EMBL" id="SHE66640.1"/>
    </source>
</evidence>
<dbReference type="GO" id="GO:0003677">
    <property type="term" value="F:DNA binding"/>
    <property type="evidence" value="ECO:0007669"/>
    <property type="project" value="InterPro"/>
</dbReference>
<dbReference type="Proteomes" id="UP000184404">
    <property type="component" value="Unassembled WGS sequence"/>
</dbReference>
<dbReference type="OrthoDB" id="6194521at2"/>
<proteinExistence type="predicted"/>
<name>A0A1M4VCT5_9FIRM</name>
<reference evidence="1 2" key="1">
    <citation type="submission" date="2016-11" db="EMBL/GenBank/DDBJ databases">
        <authorList>
            <person name="Jaros S."/>
            <person name="Januszkiewicz K."/>
            <person name="Wedrychowicz H."/>
        </authorList>
    </citation>
    <scope>NUCLEOTIDE SEQUENCE [LARGE SCALE GENOMIC DNA]</scope>
    <source>
        <strain evidence="1 2">DSM 10502</strain>
    </source>
</reference>
<keyword evidence="2" id="KW-1185">Reference proteome</keyword>
<dbReference type="InterPro" id="IPR010982">
    <property type="entry name" value="Lambda_DNA-bd_dom_sf"/>
</dbReference>